<reference evidence="2 3" key="1">
    <citation type="journal article" date="2015" name="Sci. Rep.">
        <title>Chromosome-level genome map provides insights into diverse defense mechanisms in the medicinal fungus Ganoderma sinense.</title>
        <authorList>
            <person name="Zhu Y."/>
            <person name="Xu J."/>
            <person name="Sun C."/>
            <person name="Zhou S."/>
            <person name="Xu H."/>
            <person name="Nelson D.R."/>
            <person name="Qian J."/>
            <person name="Song J."/>
            <person name="Luo H."/>
            <person name="Xiang L."/>
            <person name="Li Y."/>
            <person name="Xu Z."/>
            <person name="Ji A."/>
            <person name="Wang L."/>
            <person name="Lu S."/>
            <person name="Hayward A."/>
            <person name="Sun W."/>
            <person name="Li X."/>
            <person name="Schwartz D.C."/>
            <person name="Wang Y."/>
            <person name="Chen S."/>
        </authorList>
    </citation>
    <scope>NUCLEOTIDE SEQUENCE [LARGE SCALE GENOMIC DNA]</scope>
    <source>
        <strain evidence="2 3">ZZ0214-1</strain>
    </source>
</reference>
<accession>A0A2G8SNB6</accession>
<protein>
    <submittedName>
        <fullName evidence="2">Uncharacterized protein</fullName>
    </submittedName>
</protein>
<feature type="region of interest" description="Disordered" evidence="1">
    <location>
        <begin position="271"/>
        <end position="314"/>
    </location>
</feature>
<keyword evidence="3" id="KW-1185">Reference proteome</keyword>
<comment type="caution">
    <text evidence="2">The sequence shown here is derived from an EMBL/GenBank/DDBJ whole genome shotgun (WGS) entry which is preliminary data.</text>
</comment>
<feature type="compositionally biased region" description="Pro residues" evidence="1">
    <location>
        <begin position="220"/>
        <end position="235"/>
    </location>
</feature>
<feature type="region of interest" description="Disordered" evidence="1">
    <location>
        <begin position="1"/>
        <end position="23"/>
    </location>
</feature>
<dbReference type="OrthoDB" id="2754671at2759"/>
<sequence length="405" mass="44163">MDLYSSWSHPRSHKSVLPTSLQRNPNISCPIPIPRRQSGNLPPCSPTRGQGSPELVFNFDLSVSPDGSDETTHVQPHNRSTSVRRPPRQKTLYTPLAILGTNHQNIAHPYAHEPFLYPIPKLPLCDEGGMCTHKSDIQANQAAAKEQIAPMPPPARISSIPLLSSLSSFHSSDPSYPPSDSSWPLGTDGDSFLSSAFHESVVPSTITSPSVSFQDMEPSLLPPPTLRQEPSPPRLLPSDMHTQQTVPNRRVTLHRTTTAAPIVSLSIAQAERSHRPLRMGRGGRSRSPGLGSCRVPPRPRRSSSASAGLGLEKFREPGRHLGTVIGRGASRVISMFEYGYAGARSLVSDEDIERSLEKDPVSRLPGADRGRKREDQHEKDSVQGSGNPVLERGRPRAPCFRSGCS</sequence>
<name>A0A2G8SNB6_9APHY</name>
<dbReference type="AlphaFoldDB" id="A0A2G8SNB6"/>
<feature type="compositionally biased region" description="Basic residues" evidence="1">
    <location>
        <begin position="275"/>
        <end position="284"/>
    </location>
</feature>
<feature type="region of interest" description="Disordered" evidence="1">
    <location>
        <begin position="354"/>
        <end position="405"/>
    </location>
</feature>
<feature type="compositionally biased region" description="Basic and acidic residues" evidence="1">
    <location>
        <begin position="354"/>
        <end position="381"/>
    </location>
</feature>
<gene>
    <name evidence="2" type="ORF">GSI_03029</name>
</gene>
<feature type="region of interest" description="Disordered" evidence="1">
    <location>
        <begin position="207"/>
        <end position="249"/>
    </location>
</feature>
<organism evidence="2 3">
    <name type="scientific">Ganoderma sinense ZZ0214-1</name>
    <dbReference type="NCBI Taxonomy" id="1077348"/>
    <lineage>
        <taxon>Eukaryota</taxon>
        <taxon>Fungi</taxon>
        <taxon>Dikarya</taxon>
        <taxon>Basidiomycota</taxon>
        <taxon>Agaricomycotina</taxon>
        <taxon>Agaricomycetes</taxon>
        <taxon>Polyporales</taxon>
        <taxon>Polyporaceae</taxon>
        <taxon>Ganoderma</taxon>
    </lineage>
</organism>
<evidence type="ECO:0000313" key="3">
    <source>
        <dbReference type="Proteomes" id="UP000230002"/>
    </source>
</evidence>
<dbReference type="EMBL" id="AYKW01000004">
    <property type="protein sequence ID" value="PIL35239.1"/>
    <property type="molecule type" value="Genomic_DNA"/>
</dbReference>
<dbReference type="Proteomes" id="UP000230002">
    <property type="component" value="Unassembled WGS sequence"/>
</dbReference>
<feature type="compositionally biased region" description="Polar residues" evidence="1">
    <location>
        <begin position="73"/>
        <end position="83"/>
    </location>
</feature>
<feature type="region of interest" description="Disordered" evidence="1">
    <location>
        <begin position="62"/>
        <end position="86"/>
    </location>
</feature>
<evidence type="ECO:0000313" key="2">
    <source>
        <dbReference type="EMBL" id="PIL35239.1"/>
    </source>
</evidence>
<proteinExistence type="predicted"/>
<evidence type="ECO:0000256" key="1">
    <source>
        <dbReference type="SAM" id="MobiDB-lite"/>
    </source>
</evidence>